<accession>A0A6P2GU44</accession>
<name>A0A6P2GU44_9BURK</name>
<dbReference type="RefSeq" id="WP_175020701.1">
    <property type="nucleotide sequence ID" value="NZ_CABVQC010000001.1"/>
</dbReference>
<dbReference type="AlphaFoldDB" id="A0A6P2GU44"/>
<evidence type="ECO:0000313" key="1">
    <source>
        <dbReference type="EMBL" id="VWB07729.1"/>
    </source>
</evidence>
<organism evidence="1 2">
    <name type="scientific">Burkholderia aenigmatica</name>
    <dbReference type="NCBI Taxonomy" id="2015348"/>
    <lineage>
        <taxon>Bacteria</taxon>
        <taxon>Pseudomonadati</taxon>
        <taxon>Pseudomonadota</taxon>
        <taxon>Betaproteobacteria</taxon>
        <taxon>Burkholderiales</taxon>
        <taxon>Burkholderiaceae</taxon>
        <taxon>Burkholderia</taxon>
        <taxon>Burkholderia cepacia complex</taxon>
    </lineage>
</organism>
<sequence length="69" mass="7506">MPSRNDGNIEPCHAESAPSEAGLVSNVGINLTSSQEASCSFILESRMEDVLSYFETQEVQAMPVKMGVW</sequence>
<gene>
    <name evidence="1" type="ORF">BLA13014_00050</name>
</gene>
<protein>
    <submittedName>
        <fullName evidence="1">Uncharacterized protein</fullName>
    </submittedName>
</protein>
<evidence type="ECO:0000313" key="2">
    <source>
        <dbReference type="Proteomes" id="UP000494261"/>
    </source>
</evidence>
<dbReference type="EMBL" id="CABVQC010000001">
    <property type="protein sequence ID" value="VWB07729.1"/>
    <property type="molecule type" value="Genomic_DNA"/>
</dbReference>
<proteinExistence type="predicted"/>
<reference evidence="1 2" key="1">
    <citation type="submission" date="2019-09" db="EMBL/GenBank/DDBJ databases">
        <authorList>
            <person name="Depoorter E."/>
        </authorList>
    </citation>
    <scope>NUCLEOTIDE SEQUENCE [LARGE SCALE GENOMIC DNA]</scope>
    <source>
        <strain evidence="1">LMG 13014</strain>
    </source>
</reference>
<dbReference type="Proteomes" id="UP000494261">
    <property type="component" value="Unassembled WGS sequence"/>
</dbReference>